<keyword evidence="8" id="KW-1185">Reference proteome</keyword>
<dbReference type="EMBL" id="CP007032">
    <property type="protein sequence ID" value="AHF05835.1"/>
    <property type="molecule type" value="Genomic_DNA"/>
</dbReference>
<dbReference type="Proteomes" id="UP000010847">
    <property type="component" value="Chromosome"/>
</dbReference>
<protein>
    <submittedName>
        <fullName evidence="7">Membrane protein</fullName>
    </submittedName>
</protein>
<evidence type="ECO:0000256" key="3">
    <source>
        <dbReference type="ARBA" id="ARBA00022692"/>
    </source>
</evidence>
<feature type="transmembrane region" description="Helical" evidence="6">
    <location>
        <begin position="66"/>
        <end position="87"/>
    </location>
</feature>
<organism evidence="7 8">
    <name type="scientific">Desulfitobacterium metallireducens DSM 15288</name>
    <dbReference type="NCBI Taxonomy" id="871968"/>
    <lineage>
        <taxon>Bacteria</taxon>
        <taxon>Bacillati</taxon>
        <taxon>Bacillota</taxon>
        <taxon>Clostridia</taxon>
        <taxon>Eubacteriales</taxon>
        <taxon>Desulfitobacteriaceae</taxon>
        <taxon>Desulfitobacterium</taxon>
    </lineage>
</organism>
<evidence type="ECO:0000313" key="7">
    <source>
        <dbReference type="EMBL" id="AHF05835.1"/>
    </source>
</evidence>
<dbReference type="KEGG" id="dmt:DESME_01125"/>
<evidence type="ECO:0000256" key="6">
    <source>
        <dbReference type="SAM" id="Phobius"/>
    </source>
</evidence>
<evidence type="ECO:0000256" key="4">
    <source>
        <dbReference type="ARBA" id="ARBA00022989"/>
    </source>
</evidence>
<reference evidence="7 8" key="1">
    <citation type="submission" date="2013-12" db="EMBL/GenBank/DDBJ databases">
        <authorList>
            <consortium name="DOE Joint Genome Institute"/>
            <person name="Smidt H."/>
            <person name="Huntemann M."/>
            <person name="Han J."/>
            <person name="Chen A."/>
            <person name="Kyrpides N."/>
            <person name="Mavromatis K."/>
            <person name="Markowitz V."/>
            <person name="Palaniappan K."/>
            <person name="Ivanova N."/>
            <person name="Schaumberg A."/>
            <person name="Pati A."/>
            <person name="Liolios K."/>
            <person name="Nordberg H.P."/>
            <person name="Cantor M.N."/>
            <person name="Hua S.X."/>
            <person name="Woyke T."/>
        </authorList>
    </citation>
    <scope>NUCLEOTIDE SEQUENCE [LARGE SCALE GENOMIC DNA]</scope>
    <source>
        <strain evidence="8">DSM 15288</strain>
    </source>
</reference>
<keyword evidence="5 6" id="KW-0472">Membrane</keyword>
<feature type="transmembrane region" description="Helical" evidence="6">
    <location>
        <begin position="205"/>
        <end position="224"/>
    </location>
</feature>
<name>W0E4Q0_9FIRM</name>
<dbReference type="GO" id="GO:0016020">
    <property type="term" value="C:membrane"/>
    <property type="evidence" value="ECO:0007669"/>
    <property type="project" value="UniProtKB-SubCell"/>
</dbReference>
<evidence type="ECO:0000256" key="1">
    <source>
        <dbReference type="ARBA" id="ARBA00004141"/>
    </source>
</evidence>
<dbReference type="GO" id="GO:0055085">
    <property type="term" value="P:transmembrane transport"/>
    <property type="evidence" value="ECO:0007669"/>
    <property type="project" value="TreeGrafter"/>
</dbReference>
<sequence>MMFLNKIKSEDTLEGLISIGILFAIAYLLKDMVNLVLLTFLFSFVFYSIQNYFFQKMKSLNINRTEITLSLYLLAIVTVSLLLSRYIPVLIRELVSIGMQLSNFKIDNYPGKFDPRIINMAQSAFQSYSKDGGTLLLHTASSIWSFSLNLFIALILSLFFILEKESLLKFVHNLEQSRLHFAIKFYERIGASFLNSFGKVMQVQILISFINSILSVIFLFFLGFPQVVGLGFMIFVLGLIPVAGVIISFIPLSIVAYNLGGFVKIVYVIGLILVLHALESYILNPKLMSMKTKIPVFLTFVILIISEHFFGIWGLLFGVPLFIFILELLDVKTERLE</sequence>
<gene>
    <name evidence="7" type="ORF">DESME_01125</name>
</gene>
<dbReference type="InterPro" id="IPR002549">
    <property type="entry name" value="AI-2E-like"/>
</dbReference>
<comment type="similarity">
    <text evidence="2">Belongs to the autoinducer-2 exporter (AI-2E) (TC 2.A.86) family.</text>
</comment>
<evidence type="ECO:0000256" key="2">
    <source>
        <dbReference type="ARBA" id="ARBA00009773"/>
    </source>
</evidence>
<feature type="transmembrane region" description="Helical" evidence="6">
    <location>
        <begin position="294"/>
        <end position="326"/>
    </location>
</feature>
<feature type="transmembrane region" description="Helical" evidence="6">
    <location>
        <begin position="35"/>
        <end position="54"/>
    </location>
</feature>
<dbReference type="Pfam" id="PF01594">
    <property type="entry name" value="AI-2E_transport"/>
    <property type="match status" value="1"/>
</dbReference>
<feature type="transmembrane region" description="Helical" evidence="6">
    <location>
        <begin position="143"/>
        <end position="162"/>
    </location>
</feature>
<accession>W0E4Q0</accession>
<comment type="subcellular location">
    <subcellularLocation>
        <location evidence="1">Membrane</location>
        <topology evidence="1">Multi-pass membrane protein</topology>
    </subcellularLocation>
</comment>
<keyword evidence="4 6" id="KW-1133">Transmembrane helix</keyword>
<dbReference type="AlphaFoldDB" id="W0E4Q0"/>
<keyword evidence="3 6" id="KW-0812">Transmembrane</keyword>
<proteinExistence type="inferred from homology"/>
<feature type="transmembrane region" description="Helical" evidence="6">
    <location>
        <begin position="230"/>
        <end position="250"/>
    </location>
</feature>
<feature type="transmembrane region" description="Helical" evidence="6">
    <location>
        <begin position="12"/>
        <end position="29"/>
    </location>
</feature>
<evidence type="ECO:0000313" key="8">
    <source>
        <dbReference type="Proteomes" id="UP000010847"/>
    </source>
</evidence>
<dbReference type="PANTHER" id="PTHR21716:SF62">
    <property type="entry name" value="TRANSPORT PROTEIN YDBI-RELATED"/>
    <property type="match status" value="1"/>
</dbReference>
<evidence type="ECO:0000256" key="5">
    <source>
        <dbReference type="ARBA" id="ARBA00023136"/>
    </source>
</evidence>
<dbReference type="HOGENOM" id="CLU_053149_0_0_9"/>
<dbReference type="eggNOG" id="COG0628">
    <property type="taxonomic scope" value="Bacteria"/>
</dbReference>
<dbReference type="PANTHER" id="PTHR21716">
    <property type="entry name" value="TRANSMEMBRANE PROTEIN"/>
    <property type="match status" value="1"/>
</dbReference>
<feature type="transmembrane region" description="Helical" evidence="6">
    <location>
        <begin position="262"/>
        <end position="282"/>
    </location>
</feature>